<evidence type="ECO:0000313" key="3">
    <source>
        <dbReference type="Proteomes" id="UP001194580"/>
    </source>
</evidence>
<feature type="compositionally biased region" description="Low complexity" evidence="1">
    <location>
        <begin position="244"/>
        <end position="275"/>
    </location>
</feature>
<dbReference type="AlphaFoldDB" id="A0AAD4DEG8"/>
<feature type="compositionally biased region" description="Polar residues" evidence="1">
    <location>
        <begin position="77"/>
        <end position="88"/>
    </location>
</feature>
<feature type="compositionally biased region" description="Low complexity" evidence="1">
    <location>
        <begin position="451"/>
        <end position="462"/>
    </location>
</feature>
<feature type="compositionally biased region" description="Low complexity" evidence="1">
    <location>
        <begin position="322"/>
        <end position="391"/>
    </location>
</feature>
<feature type="compositionally biased region" description="Low complexity" evidence="1">
    <location>
        <begin position="478"/>
        <end position="487"/>
    </location>
</feature>
<feature type="region of interest" description="Disordered" evidence="1">
    <location>
        <begin position="46"/>
        <end position="92"/>
    </location>
</feature>
<feature type="compositionally biased region" description="Low complexity" evidence="1">
    <location>
        <begin position="144"/>
        <end position="159"/>
    </location>
</feature>
<evidence type="ECO:0000256" key="1">
    <source>
        <dbReference type="SAM" id="MobiDB-lite"/>
    </source>
</evidence>
<proteinExistence type="predicted"/>
<feature type="compositionally biased region" description="Low complexity" evidence="1">
    <location>
        <begin position="291"/>
        <end position="314"/>
    </location>
</feature>
<feature type="compositionally biased region" description="Low complexity" evidence="1">
    <location>
        <begin position="648"/>
        <end position="665"/>
    </location>
</feature>
<name>A0AAD4DEG8_9FUNG</name>
<feature type="region of interest" description="Disordered" evidence="1">
    <location>
        <begin position="574"/>
        <end position="606"/>
    </location>
</feature>
<protein>
    <submittedName>
        <fullName evidence="2">Uncharacterized protein</fullName>
    </submittedName>
</protein>
<dbReference type="EMBL" id="JAAAIL010000446">
    <property type="protein sequence ID" value="KAG0275713.1"/>
    <property type="molecule type" value="Genomic_DNA"/>
</dbReference>
<evidence type="ECO:0000313" key="2">
    <source>
        <dbReference type="EMBL" id="KAG0275713.1"/>
    </source>
</evidence>
<feature type="compositionally biased region" description="Basic and acidic residues" evidence="1">
    <location>
        <begin position="65"/>
        <end position="75"/>
    </location>
</feature>
<organism evidence="2 3">
    <name type="scientific">Linnemannia exigua</name>
    <dbReference type="NCBI Taxonomy" id="604196"/>
    <lineage>
        <taxon>Eukaryota</taxon>
        <taxon>Fungi</taxon>
        <taxon>Fungi incertae sedis</taxon>
        <taxon>Mucoromycota</taxon>
        <taxon>Mortierellomycotina</taxon>
        <taxon>Mortierellomycetes</taxon>
        <taxon>Mortierellales</taxon>
        <taxon>Mortierellaceae</taxon>
        <taxon>Linnemannia</taxon>
    </lineage>
</organism>
<feature type="region of interest" description="Disordered" evidence="1">
    <location>
        <begin position="412"/>
        <end position="504"/>
    </location>
</feature>
<accession>A0AAD4DEG8</accession>
<feature type="region of interest" description="Disordered" evidence="1">
    <location>
        <begin position="532"/>
        <end position="562"/>
    </location>
</feature>
<feature type="region of interest" description="Disordered" evidence="1">
    <location>
        <begin position="131"/>
        <end position="229"/>
    </location>
</feature>
<feature type="compositionally biased region" description="Low complexity" evidence="1">
    <location>
        <begin position="412"/>
        <end position="426"/>
    </location>
</feature>
<gene>
    <name evidence="2" type="ORF">BGZ95_008461</name>
</gene>
<dbReference type="Proteomes" id="UP001194580">
    <property type="component" value="Unassembled WGS sequence"/>
</dbReference>
<keyword evidence="3" id="KW-1185">Reference proteome</keyword>
<feature type="compositionally biased region" description="Low complexity" evidence="1">
    <location>
        <begin position="540"/>
        <end position="556"/>
    </location>
</feature>
<feature type="compositionally biased region" description="Polar residues" evidence="1">
    <location>
        <begin position="214"/>
        <end position="229"/>
    </location>
</feature>
<feature type="compositionally biased region" description="Polar residues" evidence="1">
    <location>
        <begin position="666"/>
        <end position="675"/>
    </location>
</feature>
<comment type="caution">
    <text evidence="2">The sequence shown here is derived from an EMBL/GenBank/DDBJ whole genome shotgun (WGS) entry which is preliminary data.</text>
</comment>
<feature type="compositionally biased region" description="Low complexity" evidence="1">
    <location>
        <begin position="174"/>
        <end position="197"/>
    </location>
</feature>
<feature type="region of interest" description="Disordered" evidence="1">
    <location>
        <begin position="632"/>
        <end position="678"/>
    </location>
</feature>
<reference evidence="2" key="1">
    <citation type="journal article" date="2020" name="Fungal Divers.">
        <title>Resolving the Mortierellaceae phylogeny through synthesis of multi-gene phylogenetics and phylogenomics.</title>
        <authorList>
            <person name="Vandepol N."/>
            <person name="Liber J."/>
            <person name="Desiro A."/>
            <person name="Na H."/>
            <person name="Kennedy M."/>
            <person name="Barry K."/>
            <person name="Grigoriev I.V."/>
            <person name="Miller A.N."/>
            <person name="O'Donnell K."/>
            <person name="Stajich J.E."/>
            <person name="Bonito G."/>
        </authorList>
    </citation>
    <scope>NUCLEOTIDE SEQUENCE</scope>
    <source>
        <strain evidence="2">NRRL 28262</strain>
    </source>
</reference>
<feature type="region of interest" description="Disordered" evidence="1">
    <location>
        <begin position="243"/>
        <end position="391"/>
    </location>
</feature>
<sequence>MDRLQPVLPSVWLESILSGLSSSSRADLNNHIAPHYATLPRVNWQDDHQQQQQQGVFPGLGPRSKKGENNNKDRPPSGQSSRPPTSSTLHKKSSVCELALGDDARELFQQNRPKTLSSAVISSSIVPAKESLRRKGSTMQQQRSLNSSAALSSSSTTSSIAKPVSEPLPKHRASAGSVVTSSSGTSSNGSNDSGSTTPVLVPATVKTTRGRFTIESSSALPTPSPRTRTLSCTSATALSVTGEPLTSFSPTLSPSSTLAVGGSQQQQQEQQGMMMATTPRRMHTTPTIAMSPSSPTLSRSFPSSRSLHSAANPSSFPPSPRLSPSSTDHVDNSMSDINSSSNTTSSPISIPRASFSSSSSSSFAAAAANGSSNGGRSSHQRSQSSTSSLSRFSTVIIPPPASAASLQFASFSSIGSPSRSSAPSESNWMTSNGNGHVHVRPSSVPEKRPTNSAGSNSSHGNNIRNLSIQIVDADRSGSRNSSQSSTRRVLHDYEGEPTPVHPLDEDLAMSASSSASTTAARTHQTMNRVHPTQDQDFVDSPGGSEGSSSLGSRLGSISGGSSGMFMAVPDRRASDNAHQQQYSEGGGFGYFDRTSPGSFRPRSMSATNLDSSYGGGYGKNGYSHQLSWADRTAMQREGSAHSRSFDISSGSGSPPTSSSLSPHTHNGSGTSTPTPESDIVMVKKSAKGRMFTVERQSTLPLPSSPTRSSRFIVVSSTEDMCLNGVGSGNGALTLSPPHHSLH</sequence>